<evidence type="ECO:0000313" key="2">
    <source>
        <dbReference type="Proteomes" id="UP000626220"/>
    </source>
</evidence>
<organism evidence="1 2">
    <name type="scientific">Seohaeicola zhoushanensis</name>
    <dbReference type="NCBI Taxonomy" id="1569283"/>
    <lineage>
        <taxon>Bacteria</taxon>
        <taxon>Pseudomonadati</taxon>
        <taxon>Pseudomonadota</taxon>
        <taxon>Alphaproteobacteria</taxon>
        <taxon>Rhodobacterales</taxon>
        <taxon>Roseobacteraceae</taxon>
        <taxon>Seohaeicola</taxon>
    </lineage>
</organism>
<evidence type="ECO:0000313" key="1">
    <source>
        <dbReference type="EMBL" id="GHF71487.1"/>
    </source>
</evidence>
<reference evidence="1" key="2">
    <citation type="submission" date="2020-09" db="EMBL/GenBank/DDBJ databases">
        <authorList>
            <person name="Sun Q."/>
            <person name="Kim S."/>
        </authorList>
    </citation>
    <scope>NUCLEOTIDE SEQUENCE</scope>
    <source>
        <strain evidence="1">KCTC 42650</strain>
    </source>
</reference>
<dbReference type="EMBL" id="BNCJ01000028">
    <property type="protein sequence ID" value="GHF71487.1"/>
    <property type="molecule type" value="Genomic_DNA"/>
</dbReference>
<reference evidence="1" key="1">
    <citation type="journal article" date="2014" name="Int. J. Syst. Evol. Microbiol.">
        <title>Complete genome sequence of Corynebacterium casei LMG S-19264T (=DSM 44701T), isolated from a smear-ripened cheese.</title>
        <authorList>
            <consortium name="US DOE Joint Genome Institute (JGI-PGF)"/>
            <person name="Walter F."/>
            <person name="Albersmeier A."/>
            <person name="Kalinowski J."/>
            <person name="Ruckert C."/>
        </authorList>
    </citation>
    <scope>NUCLEOTIDE SEQUENCE</scope>
    <source>
        <strain evidence="1">KCTC 42650</strain>
    </source>
</reference>
<name>A0A8J3H358_9RHOB</name>
<protein>
    <submittedName>
        <fullName evidence="1">Uncharacterized protein</fullName>
    </submittedName>
</protein>
<comment type="caution">
    <text evidence="1">The sequence shown here is derived from an EMBL/GenBank/DDBJ whole genome shotgun (WGS) entry which is preliminary data.</text>
</comment>
<keyword evidence="2" id="KW-1185">Reference proteome</keyword>
<dbReference type="Proteomes" id="UP000626220">
    <property type="component" value="Unassembled WGS sequence"/>
</dbReference>
<dbReference type="AlphaFoldDB" id="A0A8J3H358"/>
<proteinExistence type="predicted"/>
<sequence>MMQSGKEHIMKPPTYIGLPEARQVLAEMGIELNDRQMKRAAEKDATGQRKLPFFVDPIDGKLKIEKGSLVRIYREAQINAENSAKY</sequence>
<accession>A0A8J3H358</accession>
<gene>
    <name evidence="1" type="ORF">GCM10017056_47990</name>
</gene>